<sequence length="321" mass="33792">MANGHATRMGGDDAAGGADVRTVSVSDGRDVAYAEYGDSDGVPVVFLHGTPGSRLLGEIFDERARRDGVRLLALDRPGYGRSDPWPARTLSDTGSFVTAVLDDAGVSRAGVVGFSGGGPHALAVAATHGERVQRVDVVAGAVPPSRRESPPLALRVLEILASATPTLARGLSRLQSVLVARSDPSAVVSQYTDSRDADGISSAVSELVKRDFVEALANHRSGFVAETRTLAREWDFSTGNVTSAVQLWHGGRDSNVPVEGAQRLAEQLPDATLTVLDDADHLRTLLQSGDRILEEYGRESDGNEIESVESTSNAGHSASRS</sequence>
<keyword evidence="5" id="KW-1185">Reference proteome</keyword>
<dbReference type="Pfam" id="PF00561">
    <property type="entry name" value="Abhydrolase_1"/>
    <property type="match status" value="1"/>
</dbReference>
<dbReference type="PRINTS" id="PR00111">
    <property type="entry name" value="ABHYDROLASE"/>
</dbReference>
<dbReference type="InterPro" id="IPR029058">
    <property type="entry name" value="AB_hydrolase_fold"/>
</dbReference>
<dbReference type="Proteomes" id="UP000011585">
    <property type="component" value="Unassembled WGS sequence"/>
</dbReference>
<dbReference type="PATRIC" id="fig|469382.19.peg.619"/>
<dbReference type="PANTHER" id="PTHR43433:SF10">
    <property type="entry name" value="AB HYDROLASE-1 DOMAIN-CONTAINING PROTEIN"/>
    <property type="match status" value="1"/>
</dbReference>
<dbReference type="Gene3D" id="3.40.50.1820">
    <property type="entry name" value="alpha/beta hydrolase"/>
    <property type="match status" value="1"/>
</dbReference>
<name>E4NQN0_HALBP</name>
<dbReference type="OrthoDB" id="9890at2157"/>
<dbReference type="GO" id="GO:0016787">
    <property type="term" value="F:hydrolase activity"/>
    <property type="evidence" value="ECO:0007669"/>
    <property type="project" value="UniProtKB-KW"/>
</dbReference>
<dbReference type="RefSeq" id="WP_006053942.1">
    <property type="nucleotide sequence ID" value="NC_014729.1"/>
</dbReference>
<keyword evidence="4" id="KW-0808">Transferase</keyword>
<dbReference type="eggNOG" id="arCOG01648">
    <property type="taxonomic scope" value="Archaea"/>
</dbReference>
<reference evidence="3 5" key="1">
    <citation type="journal article" date="2009" name="Stand. Genomic Sci.">
        <title>Complete genome sequence of Halogeometricum borinquense type strain (PR3).</title>
        <authorList>
            <person name="Malfatti S."/>
            <person name="Tindall B.J."/>
            <person name="Schneider S."/>
            <person name="Fahnrich R."/>
            <person name="Lapidus A."/>
            <person name="Labuttii K."/>
            <person name="Copeland A."/>
            <person name="Glavina Del Rio T."/>
            <person name="Nolan M."/>
            <person name="Chen F."/>
            <person name="Lucas S."/>
            <person name="Tice H."/>
            <person name="Cheng J.F."/>
            <person name="Bruce D."/>
            <person name="Goodwin L."/>
            <person name="Pitluck S."/>
            <person name="Anderson I."/>
            <person name="Pati A."/>
            <person name="Ivanova N."/>
            <person name="Mavromatis K."/>
            <person name="Chen A."/>
            <person name="Palaniappan K."/>
            <person name="D'haeseleer P."/>
            <person name="Goker M."/>
            <person name="Bristow J."/>
            <person name="Eisen J.A."/>
            <person name="Markowitz V."/>
            <person name="Hugenholtz P."/>
            <person name="Kyrpides N.C."/>
            <person name="Klenk H.P."/>
            <person name="Chain P."/>
        </authorList>
    </citation>
    <scope>NUCLEOTIDE SEQUENCE [LARGE SCALE GENOMIC DNA]</scope>
    <source>
        <strain evidence="5">ATCC 700274 / DSM 11551 / JCM 10706 / KCTC 4070 / PR3</strain>
        <strain evidence="3">PR 3</strain>
    </source>
</reference>
<dbReference type="GeneID" id="9992947"/>
<evidence type="ECO:0000256" key="1">
    <source>
        <dbReference type="SAM" id="MobiDB-lite"/>
    </source>
</evidence>
<dbReference type="KEGG" id="hbo:Hbor_11280"/>
<evidence type="ECO:0000313" key="5">
    <source>
        <dbReference type="Proteomes" id="UP000006663"/>
    </source>
</evidence>
<gene>
    <name evidence="3" type="ordered locus">Hbor_11280</name>
    <name evidence="4" type="ORF">C499_03138</name>
</gene>
<protein>
    <submittedName>
        <fullName evidence="4">Hydrolase or acyltransferase of alpha/beta superfamily protein</fullName>
    </submittedName>
    <submittedName>
        <fullName evidence="3">Predicted hydrolase or acyltransferase of alpha/beta superfamily</fullName>
    </submittedName>
</protein>
<accession>E4NQN0</accession>
<dbReference type="InterPro" id="IPR000073">
    <property type="entry name" value="AB_hydrolase_1"/>
</dbReference>
<feature type="domain" description="AB hydrolase-1" evidence="2">
    <location>
        <begin position="43"/>
        <end position="282"/>
    </location>
</feature>
<dbReference type="HOGENOM" id="CLU_020336_49_0_2"/>
<evidence type="ECO:0000313" key="3">
    <source>
        <dbReference type="EMBL" id="ADQ66718.1"/>
    </source>
</evidence>
<dbReference type="AlphaFoldDB" id="E4NQN0"/>
<dbReference type="GO" id="GO:0016746">
    <property type="term" value="F:acyltransferase activity"/>
    <property type="evidence" value="ECO:0007669"/>
    <property type="project" value="UniProtKB-KW"/>
</dbReference>
<feature type="compositionally biased region" description="Polar residues" evidence="1">
    <location>
        <begin position="308"/>
        <end position="321"/>
    </location>
</feature>
<evidence type="ECO:0000313" key="4">
    <source>
        <dbReference type="EMBL" id="ELY30227.1"/>
    </source>
</evidence>
<dbReference type="EMBL" id="AOHT01000010">
    <property type="protein sequence ID" value="ELY30227.1"/>
    <property type="molecule type" value="Genomic_DNA"/>
</dbReference>
<dbReference type="Proteomes" id="UP000006663">
    <property type="component" value="Chromosome"/>
</dbReference>
<reference evidence="4 6" key="2">
    <citation type="journal article" date="2014" name="PLoS Genet.">
        <title>Phylogenetically driven sequencing of extremely halophilic archaea reveals strategies for static and dynamic osmo-response.</title>
        <authorList>
            <person name="Becker E.A."/>
            <person name="Seitzer P.M."/>
            <person name="Tritt A."/>
            <person name="Larsen D."/>
            <person name="Krusor M."/>
            <person name="Yao A.I."/>
            <person name="Wu D."/>
            <person name="Madern D."/>
            <person name="Eisen J.A."/>
            <person name="Darling A.E."/>
            <person name="Facciotti M.T."/>
        </authorList>
    </citation>
    <scope>NUCLEOTIDE SEQUENCE [LARGE SCALE GENOMIC DNA]</scope>
    <source>
        <strain evidence="4 6">DSM 11551</strain>
    </source>
</reference>
<keyword evidence="3" id="KW-0012">Acyltransferase</keyword>
<dbReference type="SUPFAM" id="SSF53474">
    <property type="entry name" value="alpha/beta-Hydrolases"/>
    <property type="match status" value="1"/>
</dbReference>
<dbReference type="InterPro" id="IPR050471">
    <property type="entry name" value="AB_hydrolase"/>
</dbReference>
<dbReference type="EMBL" id="CP001690">
    <property type="protein sequence ID" value="ADQ66718.1"/>
    <property type="molecule type" value="Genomic_DNA"/>
</dbReference>
<keyword evidence="3" id="KW-0378">Hydrolase</keyword>
<dbReference type="STRING" id="469382.Hbor_11280"/>
<feature type="region of interest" description="Disordered" evidence="1">
    <location>
        <begin position="296"/>
        <end position="321"/>
    </location>
</feature>
<dbReference type="ESTHER" id="9eury-c1v5q3">
    <property type="family name" value="6_AlphaBeta_hydrolase"/>
</dbReference>
<evidence type="ECO:0000313" key="6">
    <source>
        <dbReference type="Proteomes" id="UP000011585"/>
    </source>
</evidence>
<proteinExistence type="predicted"/>
<dbReference type="PANTHER" id="PTHR43433">
    <property type="entry name" value="HYDROLASE, ALPHA/BETA FOLD FAMILY PROTEIN"/>
    <property type="match status" value="1"/>
</dbReference>
<organism evidence="3 5">
    <name type="scientific">Halogeometricum borinquense (strain ATCC 700274 / DSM 11551 / JCM 10706 / KCTC 4070 / PR3)</name>
    <dbReference type="NCBI Taxonomy" id="469382"/>
    <lineage>
        <taxon>Archaea</taxon>
        <taxon>Methanobacteriati</taxon>
        <taxon>Methanobacteriota</taxon>
        <taxon>Stenosarchaea group</taxon>
        <taxon>Halobacteria</taxon>
        <taxon>Halobacteriales</taxon>
        <taxon>Haloferacaceae</taxon>
        <taxon>Halogeometricum</taxon>
    </lineage>
</organism>
<evidence type="ECO:0000259" key="2">
    <source>
        <dbReference type="Pfam" id="PF00561"/>
    </source>
</evidence>